<keyword evidence="1" id="KW-0645">Protease</keyword>
<evidence type="ECO:0000313" key="7">
    <source>
        <dbReference type="EMBL" id="HDM90232.1"/>
    </source>
</evidence>
<proteinExistence type="predicted"/>
<evidence type="ECO:0000256" key="1">
    <source>
        <dbReference type="ARBA" id="ARBA00022670"/>
    </source>
</evidence>
<keyword evidence="2" id="KW-0378">Hydrolase</keyword>
<dbReference type="PANTHER" id="PTHR10188">
    <property type="entry name" value="L-ASPARAGINASE"/>
    <property type="match status" value="1"/>
</dbReference>
<evidence type="ECO:0000256" key="3">
    <source>
        <dbReference type="ARBA" id="ARBA00022813"/>
    </source>
</evidence>
<organism evidence="7">
    <name type="scientific">candidate division WOR-3 bacterium</name>
    <dbReference type="NCBI Taxonomy" id="2052148"/>
    <lineage>
        <taxon>Bacteria</taxon>
        <taxon>Bacteria division WOR-3</taxon>
    </lineage>
</organism>
<sequence>DGRCEMDASIMRGDTYEIGAVAGVYRIKNPISLAVKVMEETDHVLLMGEGAMKFARLMGFEDYDPVTEERRKQWEKLKKEFLEGKETPWNKIRSLIRRHPELLAGTVGCVAVDDRGITAAGSSTGGVFLKLFGRVGDTPIPGAGIYATPYAGSTATGIGEGIIRTGLSRTACSFIRAGISPMKAAEAAIDLVDNTVKTSAGVIAIDARGNVGFAYNTRAMPVAFMREDMDSPETGGVPPDEM</sequence>
<evidence type="ECO:0000256" key="6">
    <source>
        <dbReference type="PIRSR" id="PIRSR600246-3"/>
    </source>
</evidence>
<keyword evidence="3" id="KW-0068">Autocatalytic cleavage</keyword>
<gene>
    <name evidence="7" type="ORF">ENG67_03375</name>
</gene>
<feature type="non-terminal residue" evidence="7">
    <location>
        <position position="1"/>
    </location>
</feature>
<evidence type="ECO:0000256" key="2">
    <source>
        <dbReference type="ARBA" id="ARBA00022801"/>
    </source>
</evidence>
<evidence type="ECO:0000256" key="4">
    <source>
        <dbReference type="PIRSR" id="PIRSR600246-1"/>
    </source>
</evidence>
<dbReference type="GO" id="GO:0008233">
    <property type="term" value="F:peptidase activity"/>
    <property type="evidence" value="ECO:0007669"/>
    <property type="project" value="UniProtKB-KW"/>
</dbReference>
<dbReference type="InterPro" id="IPR029055">
    <property type="entry name" value="Ntn_hydrolases_N"/>
</dbReference>
<feature type="active site" description="Nucleophile" evidence="4">
    <location>
        <position position="106"/>
    </location>
</feature>
<dbReference type="InterPro" id="IPR000246">
    <property type="entry name" value="Peptidase_T2"/>
</dbReference>
<dbReference type="AlphaFoldDB" id="A0A7C1BGU3"/>
<dbReference type="Gene3D" id="3.60.20.30">
    <property type="entry name" value="(Glycosyl)asparaginase"/>
    <property type="match status" value="1"/>
</dbReference>
<feature type="site" description="Cleavage; by autolysis" evidence="6">
    <location>
        <begin position="105"/>
        <end position="106"/>
    </location>
</feature>
<dbReference type="GO" id="GO:0016811">
    <property type="term" value="F:hydrolase activity, acting on carbon-nitrogen (but not peptide) bonds, in linear amides"/>
    <property type="evidence" value="ECO:0007669"/>
    <property type="project" value="UniProtKB-ARBA"/>
</dbReference>
<dbReference type="EMBL" id="DRBW01000137">
    <property type="protein sequence ID" value="HDM90232.1"/>
    <property type="molecule type" value="Genomic_DNA"/>
</dbReference>
<protein>
    <submittedName>
        <fullName evidence="7">Asparaginase</fullName>
    </submittedName>
</protein>
<dbReference type="Pfam" id="PF01112">
    <property type="entry name" value="Asparaginase_2"/>
    <property type="match status" value="1"/>
</dbReference>
<dbReference type="GO" id="GO:0005737">
    <property type="term" value="C:cytoplasm"/>
    <property type="evidence" value="ECO:0007669"/>
    <property type="project" value="TreeGrafter"/>
</dbReference>
<reference evidence="7" key="1">
    <citation type="journal article" date="2020" name="mSystems">
        <title>Genome- and Community-Level Interaction Insights into Carbon Utilization and Element Cycling Functions of Hydrothermarchaeota in Hydrothermal Sediment.</title>
        <authorList>
            <person name="Zhou Z."/>
            <person name="Liu Y."/>
            <person name="Xu W."/>
            <person name="Pan J."/>
            <person name="Luo Z.H."/>
            <person name="Li M."/>
        </authorList>
    </citation>
    <scope>NUCLEOTIDE SEQUENCE [LARGE SCALE GENOMIC DNA]</scope>
    <source>
        <strain evidence="7">HyVt-237</strain>
    </source>
</reference>
<evidence type="ECO:0000256" key="5">
    <source>
        <dbReference type="PIRSR" id="PIRSR600246-2"/>
    </source>
</evidence>
<feature type="binding site" evidence="5">
    <location>
        <begin position="134"/>
        <end position="137"/>
    </location>
    <ligand>
        <name>substrate</name>
    </ligand>
</feature>
<comment type="caution">
    <text evidence="7">The sequence shown here is derived from an EMBL/GenBank/DDBJ whole genome shotgun (WGS) entry which is preliminary data.</text>
</comment>
<name>A0A7C1BGU3_UNCW3</name>
<dbReference type="GO" id="GO:0006508">
    <property type="term" value="P:proteolysis"/>
    <property type="evidence" value="ECO:0007669"/>
    <property type="project" value="UniProtKB-KW"/>
</dbReference>
<dbReference type="PANTHER" id="PTHR10188:SF6">
    <property type="entry name" value="N(4)-(BETA-N-ACETYLGLUCOSAMINYL)-L-ASPARAGINASE"/>
    <property type="match status" value="1"/>
</dbReference>
<accession>A0A7C1BGU3</accession>
<dbReference type="FunFam" id="3.60.20.30:FF:000001">
    <property type="entry name" value="Isoaspartyl peptidase/L-asparaginase"/>
    <property type="match status" value="1"/>
</dbReference>
<dbReference type="Proteomes" id="UP000885931">
    <property type="component" value="Unassembled WGS sequence"/>
</dbReference>
<feature type="binding site" evidence="5">
    <location>
        <begin position="156"/>
        <end position="159"/>
    </location>
    <ligand>
        <name>substrate</name>
    </ligand>
</feature>
<dbReference type="SUPFAM" id="SSF56235">
    <property type="entry name" value="N-terminal nucleophile aminohydrolases (Ntn hydrolases)"/>
    <property type="match status" value="1"/>
</dbReference>